<dbReference type="Pfam" id="PF00069">
    <property type="entry name" value="Pkinase"/>
    <property type="match status" value="1"/>
</dbReference>
<dbReference type="AlphaFoldDB" id="A0A4Z0HBT3"/>
<evidence type="ECO:0000256" key="3">
    <source>
        <dbReference type="ARBA" id="ARBA00022777"/>
    </source>
</evidence>
<dbReference type="EMBL" id="SRID01000060">
    <property type="protein sequence ID" value="TGB13746.1"/>
    <property type="molecule type" value="Genomic_DNA"/>
</dbReference>
<dbReference type="PROSITE" id="PS00108">
    <property type="entry name" value="PROTEIN_KINASE_ST"/>
    <property type="match status" value="1"/>
</dbReference>
<feature type="region of interest" description="Disordered" evidence="6">
    <location>
        <begin position="511"/>
        <end position="533"/>
    </location>
</feature>
<comment type="caution">
    <text evidence="9">The sequence shown here is derived from an EMBL/GenBank/DDBJ whole genome shotgun (WGS) entry which is preliminary data.</text>
</comment>
<dbReference type="SMART" id="SM00564">
    <property type="entry name" value="PQQ"/>
    <property type="match status" value="4"/>
</dbReference>
<dbReference type="InterPro" id="IPR015943">
    <property type="entry name" value="WD40/YVTN_repeat-like_dom_sf"/>
</dbReference>
<evidence type="ECO:0000256" key="1">
    <source>
        <dbReference type="ARBA" id="ARBA00022679"/>
    </source>
</evidence>
<sequence>MASVIEPLPNGAPARLGGYLILGILGSGGMGTVYLARGSGRRVALKTVRPELLRDQGLRDRFAREAAAAAAVRSPFVAAVLGSAPRTGVPWLASEFVPGPTLGQAVLRHGPLPVPAVRALAGALGRALTALAAAGVVHRDLKPSNLLLAADRPRLVDFGIARVAGDATLTTAGQRPGTPGYMSPEQVVKGELGPASDVFCAGALLVFAVTGRHVFLDGDQAGTDVRIVYGEPGLDDVPGTLLPVVRACLAKRPADRPTAAELAAELDPHGTAARAAERWLPAGVRADIAEIERAAAALGAGSGRPARRRAVLGAGGALALAAGAAVLARPRSGSGADRAPTPRWSGAPGVVPRPLWSYDRAAANPSFAPVEADGVVCFPDAGGRITGYDPVSGERRWHGPAARALLGGRRPVALGADGTVLLLDAGSGAVRRRVQADADRLLAADDDTAYVLDRAGRIRALGTADGRQRWDRPLPVPGPVGAAAGQGLLVVASGTGAVTALSAGGEQLWRHPAAGRAPSGTGTGGRRPAAPYRPGISPQVVVVGGGRSLIGLDPAGGGRLWSLPADEDQGFGEPAVAGRTVYVADGGQLRAVGAVAGKPLWTVPAGGELASRPAPLTTASGVHAALANPELGTVAVHTGRAAEQYRYAPAGLAGSRWLGAVVRGAVVWQRGPAVRALPGL</sequence>
<dbReference type="InterPro" id="IPR000719">
    <property type="entry name" value="Prot_kinase_dom"/>
</dbReference>
<keyword evidence="2 5" id="KW-0547">Nucleotide-binding</keyword>
<dbReference type="Proteomes" id="UP000297948">
    <property type="component" value="Unassembled WGS sequence"/>
</dbReference>
<keyword evidence="10" id="KW-1185">Reference proteome</keyword>
<dbReference type="PANTHER" id="PTHR43289">
    <property type="entry name" value="MITOGEN-ACTIVATED PROTEIN KINASE KINASE KINASE 20-RELATED"/>
    <property type="match status" value="1"/>
</dbReference>
<dbReference type="Gene3D" id="1.10.510.10">
    <property type="entry name" value="Transferase(Phosphotransferase) domain 1"/>
    <property type="match status" value="1"/>
</dbReference>
<keyword evidence="7" id="KW-1133">Transmembrane helix</keyword>
<dbReference type="PROSITE" id="PS00107">
    <property type="entry name" value="PROTEIN_KINASE_ATP"/>
    <property type="match status" value="1"/>
</dbReference>
<dbReference type="PANTHER" id="PTHR43289:SF34">
    <property type="entry name" value="SERINE_THREONINE-PROTEIN KINASE YBDM-RELATED"/>
    <property type="match status" value="1"/>
</dbReference>
<dbReference type="Gene3D" id="3.30.200.20">
    <property type="entry name" value="Phosphorylase Kinase, domain 1"/>
    <property type="match status" value="1"/>
</dbReference>
<evidence type="ECO:0000313" key="9">
    <source>
        <dbReference type="EMBL" id="TGB13746.1"/>
    </source>
</evidence>
<feature type="transmembrane region" description="Helical" evidence="7">
    <location>
        <begin position="310"/>
        <end position="328"/>
    </location>
</feature>
<evidence type="ECO:0000256" key="4">
    <source>
        <dbReference type="ARBA" id="ARBA00022840"/>
    </source>
</evidence>
<keyword evidence="3 9" id="KW-0418">Kinase</keyword>
<dbReference type="GO" id="GO:0005524">
    <property type="term" value="F:ATP binding"/>
    <property type="evidence" value="ECO:0007669"/>
    <property type="project" value="UniProtKB-UniRule"/>
</dbReference>
<dbReference type="GO" id="GO:0004674">
    <property type="term" value="F:protein serine/threonine kinase activity"/>
    <property type="evidence" value="ECO:0007669"/>
    <property type="project" value="UniProtKB-KW"/>
</dbReference>
<evidence type="ECO:0000256" key="6">
    <source>
        <dbReference type="SAM" id="MobiDB-lite"/>
    </source>
</evidence>
<dbReference type="InterPro" id="IPR011009">
    <property type="entry name" value="Kinase-like_dom_sf"/>
</dbReference>
<dbReference type="OrthoDB" id="9762169at2"/>
<dbReference type="Pfam" id="PF13360">
    <property type="entry name" value="PQQ_2"/>
    <property type="match status" value="1"/>
</dbReference>
<dbReference type="InterPro" id="IPR008271">
    <property type="entry name" value="Ser/Thr_kinase_AS"/>
</dbReference>
<evidence type="ECO:0000313" key="10">
    <source>
        <dbReference type="Proteomes" id="UP000297948"/>
    </source>
</evidence>
<keyword evidence="4 5" id="KW-0067">ATP-binding</keyword>
<keyword evidence="7" id="KW-0812">Transmembrane</keyword>
<dbReference type="SMART" id="SM00220">
    <property type="entry name" value="S_TKc"/>
    <property type="match status" value="1"/>
</dbReference>
<dbReference type="InterPro" id="IPR002372">
    <property type="entry name" value="PQQ_rpt_dom"/>
</dbReference>
<evidence type="ECO:0000259" key="8">
    <source>
        <dbReference type="PROSITE" id="PS50011"/>
    </source>
</evidence>
<dbReference type="PROSITE" id="PS50011">
    <property type="entry name" value="PROTEIN_KINASE_DOM"/>
    <property type="match status" value="1"/>
</dbReference>
<gene>
    <name evidence="9" type="ORF">E4099_09595</name>
</gene>
<keyword evidence="9" id="KW-0723">Serine/threonine-protein kinase</keyword>
<proteinExistence type="predicted"/>
<evidence type="ECO:0000256" key="7">
    <source>
        <dbReference type="SAM" id="Phobius"/>
    </source>
</evidence>
<accession>A0A4Z0HBT3</accession>
<keyword evidence="1" id="KW-0808">Transferase</keyword>
<feature type="domain" description="Protein kinase" evidence="8">
    <location>
        <begin position="19"/>
        <end position="272"/>
    </location>
</feature>
<dbReference type="CDD" id="cd14014">
    <property type="entry name" value="STKc_PknB_like"/>
    <property type="match status" value="1"/>
</dbReference>
<name>A0A4Z0HBT3_9ACTN</name>
<reference evidence="9 10" key="1">
    <citation type="submission" date="2019-03" db="EMBL/GenBank/DDBJ databases">
        <authorList>
            <person name="Gonzalez-Pimentel J.L."/>
        </authorList>
    </citation>
    <scope>NUCLEOTIDE SEQUENCE [LARGE SCALE GENOMIC DNA]</scope>
    <source>
        <strain evidence="9 10">JCM 31289</strain>
    </source>
</reference>
<dbReference type="InterPro" id="IPR011047">
    <property type="entry name" value="Quinoprotein_ADH-like_sf"/>
</dbReference>
<dbReference type="InterPro" id="IPR018391">
    <property type="entry name" value="PQQ_b-propeller_rpt"/>
</dbReference>
<dbReference type="Gene3D" id="2.130.10.10">
    <property type="entry name" value="YVTN repeat-like/Quinoprotein amine dehydrogenase"/>
    <property type="match status" value="2"/>
</dbReference>
<dbReference type="SUPFAM" id="SSF50998">
    <property type="entry name" value="Quinoprotein alcohol dehydrogenase-like"/>
    <property type="match status" value="1"/>
</dbReference>
<dbReference type="SUPFAM" id="SSF56112">
    <property type="entry name" value="Protein kinase-like (PK-like)"/>
    <property type="match status" value="1"/>
</dbReference>
<organism evidence="9 10">
    <name type="scientific">Streptomyces palmae</name>
    <dbReference type="NCBI Taxonomy" id="1701085"/>
    <lineage>
        <taxon>Bacteria</taxon>
        <taxon>Bacillati</taxon>
        <taxon>Actinomycetota</taxon>
        <taxon>Actinomycetes</taxon>
        <taxon>Kitasatosporales</taxon>
        <taxon>Streptomycetaceae</taxon>
        <taxon>Streptomyces</taxon>
    </lineage>
</organism>
<protein>
    <submittedName>
        <fullName evidence="9">Serine/threonine protein kinase</fullName>
    </submittedName>
</protein>
<dbReference type="InterPro" id="IPR017441">
    <property type="entry name" value="Protein_kinase_ATP_BS"/>
</dbReference>
<feature type="transmembrane region" description="Helical" evidence="7">
    <location>
        <begin position="16"/>
        <end position="36"/>
    </location>
</feature>
<dbReference type="RefSeq" id="WP_135338544.1">
    <property type="nucleotide sequence ID" value="NZ_JBHLTX010000013.1"/>
</dbReference>
<evidence type="ECO:0000256" key="5">
    <source>
        <dbReference type="PROSITE-ProRule" id="PRU10141"/>
    </source>
</evidence>
<evidence type="ECO:0000256" key="2">
    <source>
        <dbReference type="ARBA" id="ARBA00022741"/>
    </source>
</evidence>
<keyword evidence="7" id="KW-0472">Membrane</keyword>
<feature type="binding site" evidence="5">
    <location>
        <position position="46"/>
    </location>
    <ligand>
        <name>ATP</name>
        <dbReference type="ChEBI" id="CHEBI:30616"/>
    </ligand>
</feature>